<feature type="region of interest" description="Disordered" evidence="3">
    <location>
        <begin position="1"/>
        <end position="25"/>
    </location>
</feature>
<dbReference type="PANTHER" id="PTHR24045">
    <property type="match status" value="1"/>
</dbReference>
<feature type="domain" description="Stealth protein CR2 conserved region 2" evidence="5">
    <location>
        <begin position="547"/>
        <end position="660"/>
    </location>
</feature>
<dbReference type="Proteomes" id="UP000241890">
    <property type="component" value="Unassembled WGS sequence"/>
</dbReference>
<dbReference type="EMBL" id="BEYU01000073">
    <property type="protein sequence ID" value="GBG30199.1"/>
    <property type="molecule type" value="Genomic_DNA"/>
</dbReference>
<evidence type="ECO:0000313" key="7">
    <source>
        <dbReference type="EMBL" id="GBG30199.1"/>
    </source>
</evidence>
<dbReference type="InterPro" id="IPR047141">
    <property type="entry name" value="Stealth"/>
</dbReference>
<feature type="transmembrane region" description="Helical" evidence="4">
    <location>
        <begin position="46"/>
        <end position="64"/>
    </location>
</feature>
<dbReference type="Pfam" id="PF13896">
    <property type="entry name" value="Glyco_transf_49"/>
    <property type="match status" value="2"/>
</dbReference>
<comment type="similarity">
    <text evidence="1">Belongs to the stealth family.</text>
</comment>
<keyword evidence="8" id="KW-1185">Reference proteome</keyword>
<evidence type="ECO:0000256" key="2">
    <source>
        <dbReference type="ARBA" id="ARBA00022679"/>
    </source>
</evidence>
<dbReference type="GO" id="GO:0005794">
    <property type="term" value="C:Golgi apparatus"/>
    <property type="evidence" value="ECO:0007669"/>
    <property type="project" value="TreeGrafter"/>
</dbReference>
<dbReference type="AlphaFoldDB" id="A0A2R5GIR0"/>
<keyword evidence="4" id="KW-0472">Membrane</keyword>
<keyword evidence="4" id="KW-1133">Transmembrane helix</keyword>
<proteinExistence type="inferred from homology"/>
<evidence type="ECO:0000313" key="8">
    <source>
        <dbReference type="Proteomes" id="UP000241890"/>
    </source>
</evidence>
<evidence type="ECO:0000256" key="4">
    <source>
        <dbReference type="SAM" id="Phobius"/>
    </source>
</evidence>
<name>A0A2R5GIR0_9STRA</name>
<keyword evidence="4" id="KW-0812">Transmembrane</keyword>
<reference evidence="7 8" key="1">
    <citation type="submission" date="2017-12" db="EMBL/GenBank/DDBJ databases">
        <title>Sequencing, de novo assembly and annotation of complete genome of a new Thraustochytrid species, strain FCC1311.</title>
        <authorList>
            <person name="Sedici K."/>
            <person name="Godart F."/>
            <person name="Aiese Cigliano R."/>
            <person name="Sanseverino W."/>
            <person name="Barakat M."/>
            <person name="Ortet P."/>
            <person name="Marechal E."/>
            <person name="Cagnac O."/>
            <person name="Amato A."/>
        </authorList>
    </citation>
    <scope>NUCLEOTIDE SEQUENCE [LARGE SCALE GENOMIC DNA]</scope>
</reference>
<dbReference type="InterPro" id="IPR021520">
    <property type="entry name" value="Stealth_CR2"/>
</dbReference>
<gene>
    <name evidence="7" type="ORF">FCC1311_064192</name>
</gene>
<dbReference type="OrthoDB" id="263283at2759"/>
<feature type="domain" description="Stealth protein CR1 conserved region 1" evidence="6">
    <location>
        <begin position="492"/>
        <end position="514"/>
    </location>
</feature>
<dbReference type="Pfam" id="PF11380">
    <property type="entry name" value="Stealth_CR2"/>
    <property type="match status" value="1"/>
</dbReference>
<feature type="compositionally biased region" description="Basic and acidic residues" evidence="3">
    <location>
        <begin position="114"/>
        <end position="127"/>
    </location>
</feature>
<evidence type="ECO:0000256" key="1">
    <source>
        <dbReference type="ARBA" id="ARBA00007583"/>
    </source>
</evidence>
<sequence>MDNGAGATALAGGGDSAAKTHPRPRRRELRQNLGDMPRRQSCGEHVVFWVVFSLAAGLTLYYGVDVTPTAARQVCSLNLEERQRPVATVSTQKDEEWNNAIIFPHHQSNSHRSKPADDKPKDASHASVAKEIEQEYDKHHAPTSSEDMESACDADLSGSGQWFVPGDTSFHGAAMHWKTASDVDSHRRNTAPWSISVVTQLGVNRLARLENMLEAWQGPISAAVQVCSQQDMDAVAIWYERMRSTQRNRLAERFLSLHLVLASADPYPINVMRNLAQDGVAALQVKGTVGTDFSFVVDVDARTGSQAIEVSQDVKRGLETLYGPDAREAVATESTVLCVAAFELAVKASAGALTSRHLPRDYTELRAMVNAGAVRPMHPGHRSYSGPFNHAEWLLRRDAYKLAYEVMFEPYFIRLTNPSTTDWPKFPQEFKGRGFNKQAHHFELFARGFTYAVMASHGDLYWKVFLDGLDSKVRKRQLPDGVSCRDDLGNPVVDVVYTWVNGSDPDHVAARLQVIPQEAFQGSMDVGEGRSVSVKDLAHRFRDYGRASTLLFSLRSIRAHAPWVRRIYIVVAGKQRPAWMNLEAAAADDTNIHFISHETLFAQHDGAAPGHPLAADALPTFNSCAIESQLHRIPGLAACYMYLNDDFLLGRSLSFEDLWPSDEPVPRVDFGVERAPRVGRDPWQQKIANVGKMMHRDLALRWEHMFTVGHQGFFFVKNVVREHANDGERLFLFGCRFSVYIRLNDFSAEDNALDAALTRIQKRQPLWICINDLVTEPSQDLEDELFRVLNTLFPTPSPFER</sequence>
<feature type="compositionally biased region" description="Low complexity" evidence="3">
    <location>
        <begin position="1"/>
        <end position="10"/>
    </location>
</feature>
<comment type="caution">
    <text evidence="7">The sequence shown here is derived from an EMBL/GenBank/DDBJ whole genome shotgun (WGS) entry which is preliminary data.</text>
</comment>
<dbReference type="PANTHER" id="PTHR24045:SF0">
    <property type="entry name" value="N-ACETYLGLUCOSAMINE-1-PHOSPHOTRANSFERASE SUBUNITS ALPHA_BETA"/>
    <property type="match status" value="1"/>
</dbReference>
<feature type="region of interest" description="Disordered" evidence="3">
    <location>
        <begin position="104"/>
        <end position="127"/>
    </location>
</feature>
<dbReference type="Pfam" id="PF17101">
    <property type="entry name" value="Stealth_CR1"/>
    <property type="match status" value="1"/>
</dbReference>
<keyword evidence="2 7" id="KW-0808">Transferase</keyword>
<evidence type="ECO:0000256" key="3">
    <source>
        <dbReference type="SAM" id="MobiDB-lite"/>
    </source>
</evidence>
<organism evidence="7 8">
    <name type="scientific">Hondaea fermentalgiana</name>
    <dbReference type="NCBI Taxonomy" id="2315210"/>
    <lineage>
        <taxon>Eukaryota</taxon>
        <taxon>Sar</taxon>
        <taxon>Stramenopiles</taxon>
        <taxon>Bigyra</taxon>
        <taxon>Labyrinthulomycetes</taxon>
        <taxon>Thraustochytrida</taxon>
        <taxon>Thraustochytriidae</taxon>
        <taxon>Hondaea</taxon>
    </lineage>
</organism>
<dbReference type="InterPro" id="IPR031358">
    <property type="entry name" value="Stealth_CR1"/>
</dbReference>
<dbReference type="GO" id="GO:0016772">
    <property type="term" value="F:transferase activity, transferring phosphorus-containing groups"/>
    <property type="evidence" value="ECO:0007669"/>
    <property type="project" value="InterPro"/>
</dbReference>
<protein>
    <submittedName>
        <fullName evidence="7">LARGE xylosyl-and glucuronyltransferase 1</fullName>
    </submittedName>
</protein>
<evidence type="ECO:0000259" key="6">
    <source>
        <dbReference type="Pfam" id="PF17101"/>
    </source>
</evidence>
<accession>A0A2R5GIR0</accession>
<dbReference type="InParanoid" id="A0A2R5GIR0"/>
<evidence type="ECO:0000259" key="5">
    <source>
        <dbReference type="Pfam" id="PF11380"/>
    </source>
</evidence>